<dbReference type="Gene3D" id="3.30.160.20">
    <property type="match status" value="1"/>
</dbReference>
<dbReference type="InterPro" id="IPR050057">
    <property type="entry name" value="Prokaryotic/Mito_RF"/>
</dbReference>
<accession>A0A0G0VNQ9</accession>
<name>A0A0G0VNQ9_9BACT</name>
<dbReference type="EMBL" id="LCBA01000007">
    <property type="protein sequence ID" value="KKS01287.1"/>
    <property type="molecule type" value="Genomic_DNA"/>
</dbReference>
<evidence type="ECO:0000313" key="7">
    <source>
        <dbReference type="Proteomes" id="UP000033903"/>
    </source>
</evidence>
<dbReference type="SMART" id="SM00937">
    <property type="entry name" value="PCRF"/>
    <property type="match status" value="1"/>
</dbReference>
<dbReference type="InterPro" id="IPR045853">
    <property type="entry name" value="Pep_chain_release_fac_I_sf"/>
</dbReference>
<protein>
    <submittedName>
        <fullName evidence="6">Peptide chain release factor 1</fullName>
    </submittedName>
</protein>
<comment type="similarity">
    <text evidence="2">Belongs to the prokaryotic/mitochondrial release factor family.</text>
</comment>
<comment type="caution">
    <text evidence="6">The sequence shown here is derived from an EMBL/GenBank/DDBJ whole genome shotgun (WGS) entry which is preliminary data.</text>
</comment>
<keyword evidence="4" id="KW-0648">Protein biosynthesis</keyword>
<dbReference type="PATRIC" id="fig|1619023.3.peg.175"/>
<evidence type="ECO:0000256" key="1">
    <source>
        <dbReference type="ARBA" id="ARBA00002986"/>
    </source>
</evidence>
<keyword evidence="3" id="KW-0488">Methylation</keyword>
<dbReference type="InterPro" id="IPR000352">
    <property type="entry name" value="Pep_chain_release_fac_I"/>
</dbReference>
<dbReference type="GO" id="GO:0005737">
    <property type="term" value="C:cytoplasm"/>
    <property type="evidence" value="ECO:0007669"/>
    <property type="project" value="UniProtKB-ARBA"/>
</dbReference>
<dbReference type="GO" id="GO:0003747">
    <property type="term" value="F:translation release factor activity"/>
    <property type="evidence" value="ECO:0007669"/>
    <property type="project" value="InterPro"/>
</dbReference>
<feature type="domain" description="Prokaryotic-type class I peptide chain release factors" evidence="5">
    <location>
        <begin position="115"/>
        <end position="131"/>
    </location>
</feature>
<comment type="function">
    <text evidence="1">Peptide chain release factor 1 directs the termination of translation in response to the peptide chain termination codons UAG and UAA.</text>
</comment>
<dbReference type="Proteomes" id="UP000033903">
    <property type="component" value="Unassembled WGS sequence"/>
</dbReference>
<dbReference type="FunFam" id="3.30.70.1660:FF:000002">
    <property type="entry name" value="Peptide chain release factor 1"/>
    <property type="match status" value="1"/>
</dbReference>
<dbReference type="Pfam" id="PF00472">
    <property type="entry name" value="RF-1"/>
    <property type="match status" value="1"/>
</dbReference>
<dbReference type="Pfam" id="PF03462">
    <property type="entry name" value="PCRF"/>
    <property type="match status" value="1"/>
</dbReference>
<gene>
    <name evidence="6" type="ORF">UU54_C0007G0006</name>
</gene>
<dbReference type="PROSITE" id="PS00745">
    <property type="entry name" value="RF_PROK_I"/>
    <property type="match status" value="1"/>
</dbReference>
<dbReference type="Gene3D" id="3.30.70.1660">
    <property type="match status" value="1"/>
</dbReference>
<dbReference type="AlphaFoldDB" id="A0A0G0VNQ9"/>
<dbReference type="PANTHER" id="PTHR43804:SF8">
    <property type="entry name" value="PEPTIDE CHAIN RELEASE FACTOR APG3, CHLOROPLASTIC"/>
    <property type="match status" value="1"/>
</dbReference>
<evidence type="ECO:0000256" key="2">
    <source>
        <dbReference type="ARBA" id="ARBA00010835"/>
    </source>
</evidence>
<dbReference type="SUPFAM" id="SSF75620">
    <property type="entry name" value="Release factor"/>
    <property type="match status" value="1"/>
</dbReference>
<reference evidence="6 7" key="1">
    <citation type="journal article" date="2015" name="Nature">
        <title>rRNA introns, odd ribosomes, and small enigmatic genomes across a large radiation of phyla.</title>
        <authorList>
            <person name="Brown C.T."/>
            <person name="Hug L.A."/>
            <person name="Thomas B.C."/>
            <person name="Sharon I."/>
            <person name="Castelle C.J."/>
            <person name="Singh A."/>
            <person name="Wilkins M.J."/>
            <person name="Williams K.H."/>
            <person name="Banfield J.F."/>
        </authorList>
    </citation>
    <scope>NUCLEOTIDE SEQUENCE [LARGE SCALE GENOMIC DNA]</scope>
</reference>
<evidence type="ECO:0000256" key="4">
    <source>
        <dbReference type="ARBA" id="ARBA00022917"/>
    </source>
</evidence>
<evidence type="ECO:0000259" key="5">
    <source>
        <dbReference type="PROSITE" id="PS00745"/>
    </source>
</evidence>
<dbReference type="InterPro" id="IPR005139">
    <property type="entry name" value="PCRF"/>
</dbReference>
<organism evidence="6 7">
    <name type="scientific">Candidatus Yanofskybacteria bacterium GW2011_GWA2_41_22</name>
    <dbReference type="NCBI Taxonomy" id="1619023"/>
    <lineage>
        <taxon>Bacteria</taxon>
        <taxon>Candidatus Yanofskyibacteriota</taxon>
    </lineage>
</organism>
<sequence length="234" mass="25948">MELRAGVGGDEAALFAGELYMMYKKYAANKGWAFELIDSNKTSIGGFKSAVFELKGENVFPKLKNESGVHRVQRVPKTEKGGRVHTSTATMAVLPKASESEMTIRSDEIEVTFSRAGGPGGQNVNKVETAVRILHKPSGIVVSSRSERSQQNNREKGMELLRSKLLEIKKAEATGNITEERRKQIGTGDRSEKIRTYNFPQDRITDHRIKKSWSNIEKIINGNLDPVIEAVSQG</sequence>
<proteinExistence type="inferred from homology"/>
<dbReference type="PANTHER" id="PTHR43804">
    <property type="entry name" value="LD18447P"/>
    <property type="match status" value="1"/>
</dbReference>
<evidence type="ECO:0000313" key="6">
    <source>
        <dbReference type="EMBL" id="KKS01287.1"/>
    </source>
</evidence>
<evidence type="ECO:0000256" key="3">
    <source>
        <dbReference type="ARBA" id="ARBA00022481"/>
    </source>
</evidence>